<feature type="transmembrane region" description="Helical" evidence="9">
    <location>
        <begin position="114"/>
        <end position="135"/>
    </location>
</feature>
<dbReference type="PROSITE" id="PS50156">
    <property type="entry name" value="SSD"/>
    <property type="match status" value="1"/>
</dbReference>
<dbReference type="OrthoDB" id="6510177at2759"/>
<dbReference type="KEGG" id="bmy:BM_BM7442"/>
<accession>A0A0K0JSF7</accession>
<feature type="transmembrane region" description="Helical" evidence="9">
    <location>
        <begin position="451"/>
        <end position="471"/>
    </location>
</feature>
<dbReference type="GO" id="GO:0006897">
    <property type="term" value="P:endocytosis"/>
    <property type="evidence" value="ECO:0007669"/>
    <property type="project" value="EnsemblMetazoa"/>
</dbReference>
<feature type="domain" description="SSD" evidence="10">
    <location>
        <begin position="419"/>
        <end position="556"/>
    </location>
</feature>
<dbReference type="GO" id="GO:0005886">
    <property type="term" value="C:plasma membrane"/>
    <property type="evidence" value="ECO:0007669"/>
    <property type="project" value="UniProtKB-SubCell"/>
</dbReference>
<evidence type="ECO:0000256" key="7">
    <source>
        <dbReference type="ARBA" id="ARBA00023180"/>
    </source>
</evidence>
<feature type="transmembrane region" description="Helical" evidence="9">
    <location>
        <begin position="610"/>
        <end position="639"/>
    </location>
</feature>
<evidence type="ECO:0000259" key="10">
    <source>
        <dbReference type="PROSITE" id="PS50156"/>
    </source>
</evidence>
<comment type="subcellular location">
    <subcellularLocation>
        <location evidence="1">Cell membrane</location>
        <topology evidence="1">Multi-pass membrane protein</topology>
    </subcellularLocation>
</comment>
<evidence type="ECO:0000313" key="13">
    <source>
        <dbReference type="WBParaSite" id="Bm7442.1"/>
    </source>
</evidence>
<reference evidence="11" key="2">
    <citation type="submission" date="2019-04" db="EMBL/GenBank/DDBJ databases">
        <authorList>
            <person name="Howe K."/>
            <person name="Paulini M."/>
            <person name="Williams G."/>
        </authorList>
    </citation>
    <scope>NUCLEOTIDE SEQUENCE [LARGE SCALE GENOMIC DNA]</scope>
    <source>
        <strain evidence="11">FR3</strain>
    </source>
</reference>
<dbReference type="PANTHER" id="PTHR10796:SF97">
    <property type="entry name" value="SSD DOMAIN-CONTAINING PROTEIN"/>
    <property type="match status" value="1"/>
</dbReference>
<evidence type="ECO:0000313" key="11">
    <source>
        <dbReference type="EMBL" id="VIO95986.1"/>
    </source>
</evidence>
<protein>
    <submittedName>
        <fullName evidence="11 13">Patched family protein</fullName>
    </submittedName>
</protein>
<feature type="transmembrane region" description="Helical" evidence="9">
    <location>
        <begin position="528"/>
        <end position="545"/>
    </location>
</feature>
<dbReference type="GeneID" id="6096118"/>
<dbReference type="GO" id="GO:0030659">
    <property type="term" value="C:cytoplasmic vesicle membrane"/>
    <property type="evidence" value="ECO:0007669"/>
    <property type="project" value="TreeGrafter"/>
</dbReference>
<dbReference type="EMBL" id="CAAKNF010000194">
    <property type="protein sequence ID" value="VIO95986.1"/>
    <property type="molecule type" value="Genomic_DNA"/>
</dbReference>
<dbReference type="CTD" id="6096118"/>
<keyword evidence="6 9" id="KW-0472">Membrane</keyword>
<dbReference type="RefSeq" id="XP_042936048.1">
    <property type="nucleotide sequence ID" value="XM_043080114.1"/>
</dbReference>
<comment type="similarity">
    <text evidence="2">Belongs to the patched family.</text>
</comment>
<keyword evidence="5 9" id="KW-1133">Transmembrane helix</keyword>
<evidence type="ECO:0000256" key="4">
    <source>
        <dbReference type="ARBA" id="ARBA00022692"/>
    </source>
</evidence>
<dbReference type="FunFam" id="1.20.1640.10:FF:000013">
    <property type="entry name" value="PaTched Related family"/>
    <property type="match status" value="1"/>
</dbReference>
<feature type="transmembrane region" description="Helical" evidence="9">
    <location>
        <begin position="946"/>
        <end position="968"/>
    </location>
</feature>
<evidence type="ECO:0000256" key="1">
    <source>
        <dbReference type="ARBA" id="ARBA00004651"/>
    </source>
</evidence>
<evidence type="ECO:0000256" key="9">
    <source>
        <dbReference type="SAM" id="Phobius"/>
    </source>
</evidence>
<organism evidence="11">
    <name type="scientific">Brugia malayi</name>
    <name type="common">Filarial nematode worm</name>
    <dbReference type="NCBI Taxonomy" id="6279"/>
    <lineage>
        <taxon>Eukaryota</taxon>
        <taxon>Metazoa</taxon>
        <taxon>Ecdysozoa</taxon>
        <taxon>Nematoda</taxon>
        <taxon>Chromadorea</taxon>
        <taxon>Rhabditida</taxon>
        <taxon>Spirurina</taxon>
        <taxon>Spiruromorpha</taxon>
        <taxon>Filarioidea</taxon>
        <taxon>Onchocercidae</taxon>
        <taxon>Brugia</taxon>
    </lineage>
</organism>
<dbReference type="WBParaSite" id="Bm7442.1">
    <property type="protein sequence ID" value="Bm7442.1"/>
    <property type="gene ID" value="WBGene00227703"/>
</dbReference>
<evidence type="ECO:0000256" key="6">
    <source>
        <dbReference type="ARBA" id="ARBA00023136"/>
    </source>
</evidence>
<name>A0A0K0JSF7_BRUMA</name>
<dbReference type="InterPro" id="IPR051697">
    <property type="entry name" value="Patched_domain-protein"/>
</dbReference>
<dbReference type="SUPFAM" id="SSF82866">
    <property type="entry name" value="Multidrug efflux transporter AcrB transmembrane domain"/>
    <property type="match status" value="2"/>
</dbReference>
<evidence type="ECO:0000256" key="2">
    <source>
        <dbReference type="ARBA" id="ARBA00005585"/>
    </source>
</evidence>
<evidence type="ECO:0000313" key="12">
    <source>
        <dbReference type="Proteomes" id="UP000006672"/>
    </source>
</evidence>
<feature type="transmembrane region" description="Helical" evidence="9">
    <location>
        <begin position="877"/>
        <end position="897"/>
    </location>
</feature>
<dbReference type="Proteomes" id="UP000006672">
    <property type="component" value="Unassembled WGS sequence"/>
</dbReference>
<evidence type="ECO:0000256" key="8">
    <source>
        <dbReference type="SAM" id="MobiDB-lite"/>
    </source>
</evidence>
<feature type="transmembrane region" description="Helical" evidence="9">
    <location>
        <begin position="903"/>
        <end position="925"/>
    </location>
</feature>
<accession>A0A8L7TGP3</accession>
<proteinExistence type="inferred from homology"/>
<dbReference type="InterPro" id="IPR000731">
    <property type="entry name" value="SSD"/>
</dbReference>
<reference evidence="12" key="1">
    <citation type="journal article" date="2007" name="Science">
        <title>Draft genome of the filarial nematode parasite Brugia malayi.</title>
        <authorList>
            <person name="Ghedin E."/>
            <person name="Wang S."/>
            <person name="Spiro D."/>
            <person name="Caler E."/>
            <person name="Zhao Q."/>
            <person name="Crabtree J."/>
            <person name="Allen J.E."/>
            <person name="Delcher A.L."/>
            <person name="Guiliano D.B."/>
            <person name="Miranda-Saavedra D."/>
            <person name="Angiuoli S.V."/>
            <person name="Creasy T."/>
            <person name="Amedeo P."/>
            <person name="Haas B."/>
            <person name="El-Sayed N.M."/>
            <person name="Wortman J.R."/>
            <person name="Feldblyum T."/>
            <person name="Tallon L."/>
            <person name="Schatz M."/>
            <person name="Shumway M."/>
            <person name="Koo H."/>
            <person name="Salzberg S.L."/>
            <person name="Schobel S."/>
            <person name="Pertea M."/>
            <person name="Pop M."/>
            <person name="White O."/>
            <person name="Barton G.J."/>
            <person name="Carlow C.K."/>
            <person name="Crawford M.J."/>
            <person name="Daub J."/>
            <person name="Dimmic M.W."/>
            <person name="Estes C.F."/>
            <person name="Foster J.M."/>
            <person name="Ganatra M."/>
            <person name="Gregory W.F."/>
            <person name="Johnson N.M."/>
            <person name="Jin J."/>
            <person name="Komuniecki R."/>
            <person name="Korf I."/>
            <person name="Kumar S."/>
            <person name="Laney S."/>
            <person name="Li B.W."/>
            <person name="Li W."/>
            <person name="Lindblom T.H."/>
            <person name="Lustigman S."/>
            <person name="Ma D."/>
            <person name="Maina C.V."/>
            <person name="Martin D.M."/>
            <person name="McCarter J.P."/>
            <person name="McReynolds L."/>
            <person name="Mitreva M."/>
            <person name="Nutman T.B."/>
            <person name="Parkinson J."/>
            <person name="Peregrin-Alvarez J.M."/>
            <person name="Poole C."/>
            <person name="Ren Q."/>
            <person name="Saunders L."/>
            <person name="Sluder A.E."/>
            <person name="Smith K."/>
            <person name="Stanke M."/>
            <person name="Unnasch T.R."/>
            <person name="Ware J."/>
            <person name="Wei A.D."/>
            <person name="Weil G."/>
            <person name="Williams D.J."/>
            <person name="Zhang Y."/>
            <person name="Williams S.A."/>
            <person name="Fraser-Liggett C."/>
            <person name="Slatko B."/>
            <person name="Blaxter M.L."/>
            <person name="Scott A.L."/>
        </authorList>
    </citation>
    <scope>NUCLEOTIDE SEQUENCE</scope>
    <source>
        <strain evidence="12">FR3</strain>
    </source>
</reference>
<feature type="transmembrane region" description="Helical" evidence="9">
    <location>
        <begin position="386"/>
        <end position="411"/>
    </location>
</feature>
<dbReference type="GO" id="GO:0018996">
    <property type="term" value="P:molting cycle, collagen and cuticulin-based cuticle"/>
    <property type="evidence" value="ECO:0007669"/>
    <property type="project" value="EnsemblMetazoa"/>
</dbReference>
<dbReference type="PANTHER" id="PTHR10796">
    <property type="entry name" value="PATCHED-RELATED"/>
    <property type="match status" value="1"/>
</dbReference>
<feature type="region of interest" description="Disordered" evidence="8">
    <location>
        <begin position="1"/>
        <end position="38"/>
    </location>
</feature>
<dbReference type="GO" id="GO:0090597">
    <property type="term" value="P:nematode male tail mating organ morphogenesis"/>
    <property type="evidence" value="ECO:0007669"/>
    <property type="project" value="EnsemblMetazoa"/>
</dbReference>
<reference evidence="13" key="3">
    <citation type="submission" date="2022-04" db="UniProtKB">
        <authorList>
            <consortium name="WormBaseParasite"/>
        </authorList>
    </citation>
    <scope>IDENTIFICATION</scope>
</reference>
<keyword evidence="12" id="KW-1185">Reference proteome</keyword>
<keyword evidence="4 9" id="KW-0812">Transmembrane</keyword>
<dbReference type="Pfam" id="PF02460">
    <property type="entry name" value="Patched"/>
    <property type="match status" value="1"/>
</dbReference>
<dbReference type="Gene3D" id="1.20.1640.10">
    <property type="entry name" value="Multidrug efflux transporter AcrB transmembrane domain"/>
    <property type="match status" value="2"/>
</dbReference>
<sequence>MSQETKHPKETATSVHWEKSKNQGEKNPKDDFSWNTERSNNVPKYSGIDYGNSWMHSQAYEDLSSQSLHGHRRSSVLVGKRSMQLLEEFGEKEPKFVKFIIKIYNKWGFWITRFAWPAMISCILISLLALIKISYTPQRNDLEGYSPFEARSRIEYDKYLNFFSGRGLAISTYLYITAKDGNSMLRQSHLNDTIKVLHLAANNITLYDPITRNNQSFNQFCREFCNINEPVLQFYNAYMVQKWNVDNGDRPNPYLRLRYPISTLFGREISIQPYFFGVELYNGNETKEDIDEEREGVHQLFGNDTNIDLLVAWNETHPAVTNMKSVKMISLQLRALQNPQWSKDDMKQWEMNVVHFFENYQSEHLTIYVASTTYIEEEMVRAGISLLPYLTAGFIIMCTCSVITVMVRAAYMHQNNVFKVFLAVMACATPLLACSTALAILFLCGMRFSSILCVIPFLVLSIGIDSSYLMIHEWQRVTKEIRDGEKKSGTVGHRMSEVLSEVGPAILISAITNILADAVGCFTSSPEIRLLCIGNLFSMFMAYLYQMLFYSGLMSVVGKFEIAAEKNEDNITNITIQKTQVNIRKYSEITRKNSRFHDKSKLYISKYMRVYVNIIAHASIATLIIVLYITYIIISVWGITRMNISLTPQKLFAADSPLIKLDKLRVKYQIPFFTMASVFVETPGDLSQKLPLLLMNNMVQDFENLDGSWGPTGTMYFVRDFALFQSFLQSEHDYDFDSLDDVSTTTINPEDALKFNNDDLANFLTWPEYDFWSGFVQLQNLSTDGKKKKLKRFFFTTAYHDENLKVWTTRGKLLKRWRAIVDKAMYESFHASVFHEDAIFLDLIDNMPTDTWQSIAGTLICMAAVCFLFLRNMLTVIIATASVLSVSIGILGIMSWWNVELDPISMAAMIISTGFSVDIPAHVAYHYCKANEQSTPQAKLGNCLTSVGFPAVQAALSTILCVYSLWFAGIYMSQVFVKTMVTSVILCNLHGLVVLPAILSIVHRVRGRFDQNKTYSTPAERAVNKRLKQIRKRMAKTAEMQGINGHQPDLKMDRPPIPEFSIIP</sequence>
<keyword evidence="3" id="KW-1003">Cell membrane</keyword>
<feature type="transmembrane region" description="Helical" evidence="9">
    <location>
        <begin position="980"/>
        <end position="1002"/>
    </location>
</feature>
<dbReference type="AlphaFoldDB" id="A0A0K0JSF7"/>
<feature type="transmembrane region" description="Helical" evidence="9">
    <location>
        <begin position="417"/>
        <end position="444"/>
    </location>
</feature>
<evidence type="ECO:0000256" key="5">
    <source>
        <dbReference type="ARBA" id="ARBA00022989"/>
    </source>
</evidence>
<dbReference type="InterPro" id="IPR003392">
    <property type="entry name" value="PTHD_SSD"/>
</dbReference>
<gene>
    <name evidence="11" type="primary">Bma-ptr-23</name>
    <name evidence="11" type="ORF">BM_BM7442</name>
</gene>
<evidence type="ECO:0000256" key="3">
    <source>
        <dbReference type="ARBA" id="ARBA00022475"/>
    </source>
</evidence>
<keyword evidence="7" id="KW-0325">Glycoprotein</keyword>
<feature type="compositionally biased region" description="Basic and acidic residues" evidence="8">
    <location>
        <begin position="1"/>
        <end position="32"/>
    </location>
</feature>